<protein>
    <submittedName>
        <fullName evidence="1">Glutathione S-transferase</fullName>
    </submittedName>
</protein>
<organism evidence="1 2">
    <name type="scientific">Aliivibrio sifiae</name>
    <dbReference type="NCBI Taxonomy" id="566293"/>
    <lineage>
        <taxon>Bacteria</taxon>
        <taxon>Pseudomonadati</taxon>
        <taxon>Pseudomonadota</taxon>
        <taxon>Gammaproteobacteria</taxon>
        <taxon>Vibrionales</taxon>
        <taxon>Vibrionaceae</taxon>
        <taxon>Aliivibrio</taxon>
    </lineage>
</organism>
<comment type="caution">
    <text evidence="1">The sequence shown here is derived from an EMBL/GenBank/DDBJ whole genome shotgun (WGS) entry which is preliminary data.</text>
</comment>
<dbReference type="GO" id="GO:0016740">
    <property type="term" value="F:transferase activity"/>
    <property type="evidence" value="ECO:0007669"/>
    <property type="project" value="UniProtKB-KW"/>
</dbReference>
<accession>A0A2S7XDP4</accession>
<keyword evidence="1" id="KW-0808">Transferase</keyword>
<evidence type="ECO:0000313" key="2">
    <source>
        <dbReference type="Proteomes" id="UP000239263"/>
    </source>
</evidence>
<feature type="non-terminal residue" evidence="1">
    <location>
        <position position="1"/>
    </location>
</feature>
<sequence length="88" mass="9764">CKFSPWIAGDKLTMADIYVYYVNTIVSTFGSSQLDWDILAEVIGMKEWNDAMGQSAIAQSVESDRQANMPEFIQKVKAQVQAAKLSNA</sequence>
<proteinExistence type="predicted"/>
<dbReference type="AlphaFoldDB" id="A0A2S7XDP4"/>
<name>A0A2S7XDP4_9GAMM</name>
<evidence type="ECO:0000313" key="1">
    <source>
        <dbReference type="EMBL" id="PQJ89367.1"/>
    </source>
</evidence>
<reference evidence="1 2" key="1">
    <citation type="submission" date="2016-12" db="EMBL/GenBank/DDBJ databases">
        <title>Diversity of luminous bacteria.</title>
        <authorList>
            <person name="Yoshizawa S."/>
            <person name="Kogure K."/>
        </authorList>
    </citation>
    <scope>NUCLEOTIDE SEQUENCE [LARGE SCALE GENOMIC DNA]</scope>
    <source>
        <strain evidence="1 2">ATCC 33715</strain>
    </source>
</reference>
<dbReference type="EMBL" id="MSCO01000001">
    <property type="protein sequence ID" value="PQJ89367.1"/>
    <property type="molecule type" value="Genomic_DNA"/>
</dbReference>
<dbReference type="SUPFAM" id="SSF47616">
    <property type="entry name" value="GST C-terminal domain-like"/>
    <property type="match status" value="1"/>
</dbReference>
<dbReference type="InterPro" id="IPR036282">
    <property type="entry name" value="Glutathione-S-Trfase_C_sf"/>
</dbReference>
<gene>
    <name evidence="1" type="ORF">BTO22_07105</name>
</gene>
<dbReference type="Proteomes" id="UP000239263">
    <property type="component" value="Unassembled WGS sequence"/>
</dbReference>
<dbReference type="Gene3D" id="1.20.1050.10">
    <property type="match status" value="1"/>
</dbReference>